<dbReference type="GO" id="GO:0006508">
    <property type="term" value="P:proteolysis"/>
    <property type="evidence" value="ECO:0007669"/>
    <property type="project" value="UniProtKB-KW"/>
</dbReference>
<dbReference type="GO" id="GO:0004176">
    <property type="term" value="F:ATP-dependent peptidase activity"/>
    <property type="evidence" value="ECO:0007669"/>
    <property type="project" value="UniProtKB-UniRule"/>
</dbReference>
<feature type="domain" description="PDZ" evidence="3">
    <location>
        <begin position="103"/>
        <end position="189"/>
    </location>
</feature>
<dbReference type="EMBL" id="SOEG01000008">
    <property type="protein sequence ID" value="TDX52107.1"/>
    <property type="molecule type" value="Genomic_DNA"/>
</dbReference>
<dbReference type="GO" id="GO:0004252">
    <property type="term" value="F:serine-type endopeptidase activity"/>
    <property type="evidence" value="ECO:0007669"/>
    <property type="project" value="UniProtKB-UniRule"/>
</dbReference>
<evidence type="ECO:0000313" key="6">
    <source>
        <dbReference type="Proteomes" id="UP000295832"/>
    </source>
</evidence>
<organism evidence="5 6">
    <name type="scientific">Orenia marismortui</name>
    <dbReference type="NCBI Taxonomy" id="46469"/>
    <lineage>
        <taxon>Bacteria</taxon>
        <taxon>Bacillati</taxon>
        <taxon>Bacillota</taxon>
        <taxon>Clostridia</taxon>
        <taxon>Halanaerobiales</taxon>
        <taxon>Halobacteroidaceae</taxon>
        <taxon>Orenia</taxon>
    </lineage>
</organism>
<dbReference type="EC" id="3.4.21.53" evidence="1"/>
<gene>
    <name evidence="5" type="ORF">C7959_10829</name>
</gene>
<dbReference type="PROSITE" id="PS50106">
    <property type="entry name" value="PDZ"/>
    <property type="match status" value="1"/>
</dbReference>
<keyword evidence="2" id="KW-0812">Transmembrane</keyword>
<keyword evidence="2" id="KW-1133">Transmembrane helix</keyword>
<accession>A0A4R8GZD7</accession>
<dbReference type="PROSITE" id="PS51786">
    <property type="entry name" value="LON_PROTEOLYTIC"/>
    <property type="match status" value="1"/>
</dbReference>
<keyword evidence="1" id="KW-0378">Hydrolase</keyword>
<dbReference type="PANTHER" id="PTHR10046">
    <property type="entry name" value="ATP DEPENDENT LON PROTEASE FAMILY MEMBER"/>
    <property type="match status" value="1"/>
</dbReference>
<reference evidence="5 6" key="1">
    <citation type="submission" date="2019-03" db="EMBL/GenBank/DDBJ databases">
        <title>Subsurface microbial communities from deep shales in Ohio and West Virginia, USA.</title>
        <authorList>
            <person name="Wrighton K."/>
        </authorList>
    </citation>
    <scope>NUCLEOTIDE SEQUENCE [LARGE SCALE GENOMIC DNA]</scope>
    <source>
        <strain evidence="5 6">MSL 6dP</strain>
    </source>
</reference>
<comment type="catalytic activity">
    <reaction evidence="1">
        <text>Hydrolysis of proteins in presence of ATP.</text>
        <dbReference type="EC" id="3.4.21.53"/>
    </reaction>
</comment>
<dbReference type="InterPro" id="IPR014721">
    <property type="entry name" value="Ribsml_uS5_D2-typ_fold_subgr"/>
</dbReference>
<keyword evidence="2" id="KW-0472">Membrane</keyword>
<name>A0A4R8GZD7_9FIRM</name>
<comment type="caution">
    <text evidence="5">The sequence shown here is derived from an EMBL/GenBank/DDBJ whole genome shotgun (WGS) entry which is preliminary data.</text>
</comment>
<dbReference type="InterPro" id="IPR020568">
    <property type="entry name" value="Ribosomal_Su5_D2-typ_SF"/>
</dbReference>
<evidence type="ECO:0000313" key="5">
    <source>
        <dbReference type="EMBL" id="TDX52107.1"/>
    </source>
</evidence>
<evidence type="ECO:0000259" key="4">
    <source>
        <dbReference type="PROSITE" id="PS51786"/>
    </source>
</evidence>
<proteinExistence type="inferred from homology"/>
<dbReference type="RefSeq" id="WP_134115985.1">
    <property type="nucleotide sequence ID" value="NZ_SOEG01000008.1"/>
</dbReference>
<evidence type="ECO:0000259" key="3">
    <source>
        <dbReference type="PROSITE" id="PS50106"/>
    </source>
</evidence>
<feature type="active site" evidence="1">
    <location>
        <position position="283"/>
    </location>
</feature>
<dbReference type="SUPFAM" id="SSF50156">
    <property type="entry name" value="PDZ domain-like"/>
    <property type="match status" value="1"/>
</dbReference>
<evidence type="ECO:0000256" key="2">
    <source>
        <dbReference type="SAM" id="Phobius"/>
    </source>
</evidence>
<dbReference type="AlphaFoldDB" id="A0A4R8GZD7"/>
<protein>
    <recommendedName>
        <fullName evidence="1">endopeptidase La</fullName>
        <ecNumber evidence="1">3.4.21.53</ecNumber>
    </recommendedName>
</protein>
<dbReference type="STRING" id="926561.GCA_000379025_02534"/>
<comment type="similarity">
    <text evidence="1">Belongs to the peptidase S16 family.</text>
</comment>
<evidence type="ECO:0000256" key="1">
    <source>
        <dbReference type="PROSITE-ProRule" id="PRU01122"/>
    </source>
</evidence>
<dbReference type="SUPFAM" id="SSF54211">
    <property type="entry name" value="Ribosomal protein S5 domain 2-like"/>
    <property type="match status" value="1"/>
</dbReference>
<keyword evidence="1" id="KW-0720">Serine protease</keyword>
<feature type="domain" description="Lon proteolytic" evidence="4">
    <location>
        <begin position="230"/>
        <end position="331"/>
    </location>
</feature>
<dbReference type="Proteomes" id="UP000295832">
    <property type="component" value="Unassembled WGS sequence"/>
</dbReference>
<dbReference type="SMART" id="SM00228">
    <property type="entry name" value="PDZ"/>
    <property type="match status" value="1"/>
</dbReference>
<dbReference type="InterPro" id="IPR008269">
    <property type="entry name" value="Lon_proteolytic"/>
</dbReference>
<dbReference type="Gene3D" id="3.30.230.10">
    <property type="match status" value="1"/>
</dbReference>
<dbReference type="GO" id="GO:0030163">
    <property type="term" value="P:protein catabolic process"/>
    <property type="evidence" value="ECO:0007669"/>
    <property type="project" value="InterPro"/>
</dbReference>
<dbReference type="InterPro" id="IPR036034">
    <property type="entry name" value="PDZ_sf"/>
</dbReference>
<keyword evidence="1" id="KW-0645">Protease</keyword>
<dbReference type="Pfam" id="PF05362">
    <property type="entry name" value="Lon_C"/>
    <property type="match status" value="1"/>
</dbReference>
<dbReference type="Gene3D" id="2.30.42.10">
    <property type="match status" value="1"/>
</dbReference>
<dbReference type="InterPro" id="IPR027065">
    <property type="entry name" value="Lon_Prtase"/>
</dbReference>
<keyword evidence="6" id="KW-1185">Reference proteome</keyword>
<sequence length="333" mass="37057">MRRINKEDKLLIFGLILILIVGFLVFYPVGYYRISPGVAKTLAPMVKVKAKKHPIEGEVMLTAVSMREARLFDYIYIKLFKPKFIELRPKPQGIDMNEYAELMLEMMKESQLKATAVALKEAGYNPEITGKGVKIVKVLEEGDAYGKLKDGDIIVAVDDTPVQLLTDTIKKIQNREVGQEVKITVIRNGKKEDYQLRTLALQENSDNPSIGVFVAPYKREYKFPINISINAGKIGGPSAGSMFTLEIFNRLTKEDITHGLKVAGTGTIDLDGSIGRIDGIQQKIVAAKKKGAKIFFAPKGNSDKAKQMKDYGIDIVIVDNVEDIISYLENLKG</sequence>
<dbReference type="GO" id="GO:0005524">
    <property type="term" value="F:ATP binding"/>
    <property type="evidence" value="ECO:0007669"/>
    <property type="project" value="InterPro"/>
</dbReference>
<dbReference type="Pfam" id="PF13180">
    <property type="entry name" value="PDZ_2"/>
    <property type="match status" value="1"/>
</dbReference>
<feature type="transmembrane region" description="Helical" evidence="2">
    <location>
        <begin position="12"/>
        <end position="32"/>
    </location>
</feature>
<feature type="active site" evidence="1">
    <location>
        <position position="238"/>
    </location>
</feature>
<dbReference type="InterPro" id="IPR001478">
    <property type="entry name" value="PDZ"/>
</dbReference>